<dbReference type="GO" id="GO:0005634">
    <property type="term" value="C:nucleus"/>
    <property type="evidence" value="ECO:0007669"/>
    <property type="project" value="UniProtKB-SubCell"/>
</dbReference>
<protein>
    <recommendedName>
        <fullName evidence="5">Homeobox domain-containing protein</fullName>
    </recommendedName>
</protein>
<keyword evidence="2 3" id="KW-0238">DNA-binding</keyword>
<evidence type="ECO:0000256" key="1">
    <source>
        <dbReference type="ARBA" id="ARBA00004123"/>
    </source>
</evidence>
<dbReference type="SMART" id="SM00389">
    <property type="entry name" value="HOX"/>
    <property type="match status" value="1"/>
</dbReference>
<dbReference type="CDD" id="cd00086">
    <property type="entry name" value="homeodomain"/>
    <property type="match status" value="1"/>
</dbReference>
<accession>A0AAD9KKN1</accession>
<dbReference type="AlphaFoldDB" id="A0AAD9KKN1"/>
<feature type="region of interest" description="Disordered" evidence="4">
    <location>
        <begin position="26"/>
        <end position="61"/>
    </location>
</feature>
<gene>
    <name evidence="6" type="ORF">NP493_882g01005</name>
</gene>
<comment type="caution">
    <text evidence="6">The sequence shown here is derived from an EMBL/GenBank/DDBJ whole genome shotgun (WGS) entry which is preliminary data.</text>
</comment>
<proteinExistence type="predicted"/>
<dbReference type="InterPro" id="IPR009057">
    <property type="entry name" value="Homeodomain-like_sf"/>
</dbReference>
<dbReference type="Proteomes" id="UP001209878">
    <property type="component" value="Unassembled WGS sequence"/>
</dbReference>
<dbReference type="SUPFAM" id="SSF46689">
    <property type="entry name" value="Homeodomain-like"/>
    <property type="match status" value="1"/>
</dbReference>
<evidence type="ECO:0000313" key="6">
    <source>
        <dbReference type="EMBL" id="KAK2173359.1"/>
    </source>
</evidence>
<feature type="region of interest" description="Disordered" evidence="4">
    <location>
        <begin position="96"/>
        <end position="127"/>
    </location>
</feature>
<dbReference type="PANTHER" id="PTHR24329">
    <property type="entry name" value="HOMEOBOX PROTEIN ARISTALESS"/>
    <property type="match status" value="1"/>
</dbReference>
<evidence type="ECO:0000259" key="5">
    <source>
        <dbReference type="PROSITE" id="PS50071"/>
    </source>
</evidence>
<dbReference type="EMBL" id="JAODUO010000882">
    <property type="protein sequence ID" value="KAK2173359.1"/>
    <property type="molecule type" value="Genomic_DNA"/>
</dbReference>
<feature type="DNA-binding region" description="Homeobox" evidence="2">
    <location>
        <begin position="122"/>
        <end position="177"/>
    </location>
</feature>
<evidence type="ECO:0000256" key="2">
    <source>
        <dbReference type="PROSITE-ProRule" id="PRU00108"/>
    </source>
</evidence>
<dbReference type="PROSITE" id="PS50071">
    <property type="entry name" value="HOMEOBOX_2"/>
    <property type="match status" value="1"/>
</dbReference>
<organism evidence="6 7">
    <name type="scientific">Ridgeia piscesae</name>
    <name type="common">Tubeworm</name>
    <dbReference type="NCBI Taxonomy" id="27915"/>
    <lineage>
        <taxon>Eukaryota</taxon>
        <taxon>Metazoa</taxon>
        <taxon>Spiralia</taxon>
        <taxon>Lophotrochozoa</taxon>
        <taxon>Annelida</taxon>
        <taxon>Polychaeta</taxon>
        <taxon>Sedentaria</taxon>
        <taxon>Canalipalpata</taxon>
        <taxon>Sabellida</taxon>
        <taxon>Siboglinidae</taxon>
        <taxon>Ridgeia</taxon>
    </lineage>
</organism>
<comment type="subcellular location">
    <subcellularLocation>
        <location evidence="1 2 3">Nucleus</location>
    </subcellularLocation>
</comment>
<keyword evidence="7" id="KW-1185">Reference proteome</keyword>
<name>A0AAD9KKN1_RIDPI</name>
<sequence>MATASVRGRDILWSAFSIRRLLNLTEDTGQPEGGHRDDLAGDSEGNQRVVNDDMCGDKSRDVTISGNKSEGGFVQQKSDTCEQSLSMVDDYTVADAFSGRSSSGRQKEAETDSEDRHDSGTHKRSRTTFSRGQLFELERLFRRTHYPDVFMREKLAAKIKLKETRIQNRRAKWRKQESGRHVGSCYPIMHSDVRLPPYYNYAEDATLLPVAYCPAFLRTFLPRLPVNVSTFSPPTP</sequence>
<dbReference type="Gene3D" id="1.10.10.60">
    <property type="entry name" value="Homeodomain-like"/>
    <property type="match status" value="1"/>
</dbReference>
<dbReference type="GO" id="GO:0000977">
    <property type="term" value="F:RNA polymerase II transcription regulatory region sequence-specific DNA binding"/>
    <property type="evidence" value="ECO:0007669"/>
    <property type="project" value="TreeGrafter"/>
</dbReference>
<evidence type="ECO:0000256" key="3">
    <source>
        <dbReference type="RuleBase" id="RU000682"/>
    </source>
</evidence>
<dbReference type="PANTHER" id="PTHR24329:SF543">
    <property type="entry name" value="FI01017P-RELATED"/>
    <property type="match status" value="1"/>
</dbReference>
<dbReference type="GO" id="GO:0000981">
    <property type="term" value="F:DNA-binding transcription factor activity, RNA polymerase II-specific"/>
    <property type="evidence" value="ECO:0007669"/>
    <property type="project" value="TreeGrafter"/>
</dbReference>
<keyword evidence="2 3" id="KW-0539">Nucleus</keyword>
<reference evidence="6" key="1">
    <citation type="journal article" date="2023" name="Mol. Biol. Evol.">
        <title>Third-Generation Sequencing Reveals the Adaptive Role of the Epigenome in Three Deep-Sea Polychaetes.</title>
        <authorList>
            <person name="Perez M."/>
            <person name="Aroh O."/>
            <person name="Sun Y."/>
            <person name="Lan Y."/>
            <person name="Juniper S.K."/>
            <person name="Young C.R."/>
            <person name="Angers B."/>
            <person name="Qian P.Y."/>
        </authorList>
    </citation>
    <scope>NUCLEOTIDE SEQUENCE</scope>
    <source>
        <strain evidence="6">R07B-5</strain>
    </source>
</reference>
<dbReference type="InterPro" id="IPR001356">
    <property type="entry name" value="HD"/>
</dbReference>
<evidence type="ECO:0000313" key="7">
    <source>
        <dbReference type="Proteomes" id="UP001209878"/>
    </source>
</evidence>
<dbReference type="Pfam" id="PF00046">
    <property type="entry name" value="Homeodomain"/>
    <property type="match status" value="1"/>
</dbReference>
<evidence type="ECO:0000256" key="4">
    <source>
        <dbReference type="SAM" id="MobiDB-lite"/>
    </source>
</evidence>
<keyword evidence="2 3" id="KW-0371">Homeobox</keyword>
<dbReference type="InterPro" id="IPR050649">
    <property type="entry name" value="Paired_Homeobox_TFs"/>
</dbReference>
<feature type="domain" description="Homeobox" evidence="5">
    <location>
        <begin position="120"/>
        <end position="176"/>
    </location>
</feature>
<feature type="compositionally biased region" description="Basic and acidic residues" evidence="4">
    <location>
        <begin position="105"/>
        <end position="121"/>
    </location>
</feature>